<proteinExistence type="predicted"/>
<evidence type="ECO:0000313" key="1">
    <source>
        <dbReference type="EnsemblPlants" id="AET6Gv20674800.9"/>
    </source>
</evidence>
<keyword evidence="2" id="KW-1185">Reference proteome</keyword>
<dbReference type="Gramene" id="AET6Gv20674800.9">
    <property type="protein sequence ID" value="AET6Gv20674800.9"/>
    <property type="gene ID" value="AET6Gv20674800"/>
</dbReference>
<reference evidence="2" key="1">
    <citation type="journal article" date="2014" name="Science">
        <title>Ancient hybridizations among the ancestral genomes of bread wheat.</title>
        <authorList>
            <consortium name="International Wheat Genome Sequencing Consortium,"/>
            <person name="Marcussen T."/>
            <person name="Sandve S.R."/>
            <person name="Heier L."/>
            <person name="Spannagl M."/>
            <person name="Pfeifer M."/>
            <person name="Jakobsen K.S."/>
            <person name="Wulff B.B."/>
            <person name="Steuernagel B."/>
            <person name="Mayer K.F."/>
            <person name="Olsen O.A."/>
        </authorList>
    </citation>
    <scope>NUCLEOTIDE SEQUENCE [LARGE SCALE GENOMIC DNA]</scope>
    <source>
        <strain evidence="2">cv. AL8/78</strain>
    </source>
</reference>
<reference evidence="1" key="5">
    <citation type="journal article" date="2021" name="G3 (Bethesda)">
        <title>Aegilops tauschii genome assembly Aet v5.0 features greater sequence contiguity and improved annotation.</title>
        <authorList>
            <person name="Wang L."/>
            <person name="Zhu T."/>
            <person name="Rodriguez J.C."/>
            <person name="Deal K.R."/>
            <person name="Dubcovsky J."/>
            <person name="McGuire P.E."/>
            <person name="Lux T."/>
            <person name="Spannagl M."/>
            <person name="Mayer K.F.X."/>
            <person name="Baldrich P."/>
            <person name="Meyers B.C."/>
            <person name="Huo N."/>
            <person name="Gu Y.Q."/>
            <person name="Zhou H."/>
            <person name="Devos K.M."/>
            <person name="Bennetzen J.L."/>
            <person name="Unver T."/>
            <person name="Budak H."/>
            <person name="Gulick P.J."/>
            <person name="Galiba G."/>
            <person name="Kalapos B."/>
            <person name="Nelson D.R."/>
            <person name="Li P."/>
            <person name="You F.M."/>
            <person name="Luo M.C."/>
            <person name="Dvorak J."/>
        </authorList>
    </citation>
    <scope>NUCLEOTIDE SEQUENCE [LARGE SCALE GENOMIC DNA]</scope>
    <source>
        <strain evidence="1">cv. AL8/78</strain>
    </source>
</reference>
<sequence length="55" mass="6594">RILLFPWQDGYELSSTPFYLSVLQFITENDNVSKESQYLIVYEQNLSMYNKLILK</sequence>
<name>A0A453PAW5_AEGTS</name>
<protein>
    <submittedName>
        <fullName evidence="1">Uncharacterized protein</fullName>
    </submittedName>
</protein>
<evidence type="ECO:0000313" key="2">
    <source>
        <dbReference type="Proteomes" id="UP000015105"/>
    </source>
</evidence>
<reference evidence="1" key="4">
    <citation type="submission" date="2019-03" db="UniProtKB">
        <authorList>
            <consortium name="EnsemblPlants"/>
        </authorList>
    </citation>
    <scope>IDENTIFICATION</scope>
</reference>
<accession>A0A453PAW5</accession>
<reference evidence="1" key="3">
    <citation type="journal article" date="2017" name="Nature">
        <title>Genome sequence of the progenitor of the wheat D genome Aegilops tauschii.</title>
        <authorList>
            <person name="Luo M.C."/>
            <person name="Gu Y.Q."/>
            <person name="Puiu D."/>
            <person name="Wang H."/>
            <person name="Twardziok S.O."/>
            <person name="Deal K.R."/>
            <person name="Huo N."/>
            <person name="Zhu T."/>
            <person name="Wang L."/>
            <person name="Wang Y."/>
            <person name="McGuire P.E."/>
            <person name="Liu S."/>
            <person name="Long H."/>
            <person name="Ramasamy R.K."/>
            <person name="Rodriguez J.C."/>
            <person name="Van S.L."/>
            <person name="Yuan L."/>
            <person name="Wang Z."/>
            <person name="Xia Z."/>
            <person name="Xiao L."/>
            <person name="Anderson O.D."/>
            <person name="Ouyang S."/>
            <person name="Liang Y."/>
            <person name="Zimin A.V."/>
            <person name="Pertea G."/>
            <person name="Qi P."/>
            <person name="Bennetzen J.L."/>
            <person name="Dai X."/>
            <person name="Dawson M.W."/>
            <person name="Muller H.G."/>
            <person name="Kugler K."/>
            <person name="Rivarola-Duarte L."/>
            <person name="Spannagl M."/>
            <person name="Mayer K.F.X."/>
            <person name="Lu F.H."/>
            <person name="Bevan M.W."/>
            <person name="Leroy P."/>
            <person name="Li P."/>
            <person name="You F.M."/>
            <person name="Sun Q."/>
            <person name="Liu Z."/>
            <person name="Lyons E."/>
            <person name="Wicker T."/>
            <person name="Salzberg S.L."/>
            <person name="Devos K.M."/>
            <person name="Dvorak J."/>
        </authorList>
    </citation>
    <scope>NUCLEOTIDE SEQUENCE [LARGE SCALE GENOMIC DNA]</scope>
    <source>
        <strain evidence="1">cv. AL8/78</strain>
    </source>
</reference>
<reference evidence="2" key="2">
    <citation type="journal article" date="2017" name="Nat. Plants">
        <title>The Aegilops tauschii genome reveals multiple impacts of transposons.</title>
        <authorList>
            <person name="Zhao G."/>
            <person name="Zou C."/>
            <person name="Li K."/>
            <person name="Wang K."/>
            <person name="Li T."/>
            <person name="Gao L."/>
            <person name="Zhang X."/>
            <person name="Wang H."/>
            <person name="Yang Z."/>
            <person name="Liu X."/>
            <person name="Jiang W."/>
            <person name="Mao L."/>
            <person name="Kong X."/>
            <person name="Jiao Y."/>
            <person name="Jia J."/>
        </authorList>
    </citation>
    <scope>NUCLEOTIDE SEQUENCE [LARGE SCALE GENOMIC DNA]</scope>
    <source>
        <strain evidence="2">cv. AL8/78</strain>
    </source>
</reference>
<dbReference type="Proteomes" id="UP000015105">
    <property type="component" value="Chromosome 6D"/>
</dbReference>
<organism evidence="1 2">
    <name type="scientific">Aegilops tauschii subsp. strangulata</name>
    <name type="common">Goatgrass</name>
    <dbReference type="NCBI Taxonomy" id="200361"/>
    <lineage>
        <taxon>Eukaryota</taxon>
        <taxon>Viridiplantae</taxon>
        <taxon>Streptophyta</taxon>
        <taxon>Embryophyta</taxon>
        <taxon>Tracheophyta</taxon>
        <taxon>Spermatophyta</taxon>
        <taxon>Magnoliopsida</taxon>
        <taxon>Liliopsida</taxon>
        <taxon>Poales</taxon>
        <taxon>Poaceae</taxon>
        <taxon>BOP clade</taxon>
        <taxon>Pooideae</taxon>
        <taxon>Triticodae</taxon>
        <taxon>Triticeae</taxon>
        <taxon>Triticinae</taxon>
        <taxon>Aegilops</taxon>
    </lineage>
</organism>
<dbReference type="AlphaFoldDB" id="A0A453PAW5"/>
<dbReference type="EnsemblPlants" id="AET6Gv20674800.9">
    <property type="protein sequence ID" value="AET6Gv20674800.9"/>
    <property type="gene ID" value="AET6Gv20674800"/>
</dbReference>